<sequence>MHLTKFNTAKQIWDYLTTFFVQSNFAKRYQLEHEIRAARQGDKTIQKFYSVMIGFWDQLILAEPAQLSTHMIYCTFREEQRLVQFLMALADDFEGLRGSILHLLPLLIVDAAVNELLAKEVRLKTLFEKGLLSLPIRLYWLYHIEGLLIHKLNIGVELHLMSVVFVVRRIIGRLNVLNW</sequence>
<organism evidence="1 2">
    <name type="scientific">Ilex paraguariensis</name>
    <name type="common">yerba mate</name>
    <dbReference type="NCBI Taxonomy" id="185542"/>
    <lineage>
        <taxon>Eukaryota</taxon>
        <taxon>Viridiplantae</taxon>
        <taxon>Streptophyta</taxon>
        <taxon>Embryophyta</taxon>
        <taxon>Tracheophyta</taxon>
        <taxon>Spermatophyta</taxon>
        <taxon>Magnoliopsida</taxon>
        <taxon>eudicotyledons</taxon>
        <taxon>Gunneridae</taxon>
        <taxon>Pentapetalae</taxon>
        <taxon>asterids</taxon>
        <taxon>campanulids</taxon>
        <taxon>Aquifoliales</taxon>
        <taxon>Aquifoliaceae</taxon>
        <taxon>Ilex</taxon>
    </lineage>
</organism>
<dbReference type="EMBL" id="CAUOFW020003525">
    <property type="protein sequence ID" value="CAK9160432.1"/>
    <property type="molecule type" value="Genomic_DNA"/>
</dbReference>
<keyword evidence="2" id="KW-1185">Reference proteome</keyword>
<comment type="caution">
    <text evidence="1">The sequence shown here is derived from an EMBL/GenBank/DDBJ whole genome shotgun (WGS) entry which is preliminary data.</text>
</comment>
<dbReference type="PANTHER" id="PTHR34222:SF100">
    <property type="entry name" value="CCHC-TYPE DOMAIN-CONTAINING PROTEIN"/>
    <property type="match status" value="1"/>
</dbReference>
<dbReference type="PANTHER" id="PTHR34222">
    <property type="entry name" value="GAG_PRE-INTEGRS DOMAIN-CONTAINING PROTEIN"/>
    <property type="match status" value="1"/>
</dbReference>
<reference evidence="1 2" key="1">
    <citation type="submission" date="2024-02" db="EMBL/GenBank/DDBJ databases">
        <authorList>
            <person name="Vignale AGUSTIN F."/>
            <person name="Sosa J E."/>
            <person name="Modenutti C."/>
        </authorList>
    </citation>
    <scope>NUCLEOTIDE SEQUENCE [LARGE SCALE GENOMIC DNA]</scope>
</reference>
<dbReference type="AlphaFoldDB" id="A0ABC8STA4"/>
<evidence type="ECO:0000313" key="1">
    <source>
        <dbReference type="EMBL" id="CAK9160432.1"/>
    </source>
</evidence>
<name>A0ABC8STA4_9AQUA</name>
<proteinExistence type="predicted"/>
<evidence type="ECO:0000313" key="2">
    <source>
        <dbReference type="Proteomes" id="UP001642360"/>
    </source>
</evidence>
<evidence type="ECO:0008006" key="3">
    <source>
        <dbReference type="Google" id="ProtNLM"/>
    </source>
</evidence>
<protein>
    <recommendedName>
        <fullName evidence="3">Retrotransposon gag domain-containing protein</fullName>
    </recommendedName>
</protein>
<gene>
    <name evidence="1" type="ORF">ILEXP_LOCUS29198</name>
</gene>
<accession>A0ABC8STA4</accession>
<dbReference type="Proteomes" id="UP001642360">
    <property type="component" value="Unassembled WGS sequence"/>
</dbReference>